<protein>
    <submittedName>
        <fullName evidence="1">Uncharacterized protein</fullName>
    </submittedName>
</protein>
<dbReference type="EMBL" id="JBHUHP010000016">
    <property type="protein sequence ID" value="MFD2093287.1"/>
    <property type="molecule type" value="Genomic_DNA"/>
</dbReference>
<reference evidence="2" key="1">
    <citation type="journal article" date="2019" name="Int. J. Syst. Evol. Microbiol.">
        <title>The Global Catalogue of Microorganisms (GCM) 10K type strain sequencing project: providing services to taxonomists for standard genome sequencing and annotation.</title>
        <authorList>
            <consortium name="The Broad Institute Genomics Platform"/>
            <consortium name="The Broad Institute Genome Sequencing Center for Infectious Disease"/>
            <person name="Wu L."/>
            <person name="Ma J."/>
        </authorList>
    </citation>
    <scope>NUCLEOTIDE SEQUENCE [LARGE SCALE GENOMIC DNA]</scope>
    <source>
        <strain evidence="2">JCM 3338</strain>
    </source>
</reference>
<name>A0ABW4XDE3_9ACTN</name>
<dbReference type="RefSeq" id="WP_376878663.1">
    <property type="nucleotide sequence ID" value="NZ_JBHUHP010000016.1"/>
</dbReference>
<organism evidence="1 2">
    <name type="scientific">Blastococcus deserti</name>
    <dbReference type="NCBI Taxonomy" id="2259033"/>
    <lineage>
        <taxon>Bacteria</taxon>
        <taxon>Bacillati</taxon>
        <taxon>Actinomycetota</taxon>
        <taxon>Actinomycetes</taxon>
        <taxon>Geodermatophilales</taxon>
        <taxon>Geodermatophilaceae</taxon>
        <taxon>Blastococcus</taxon>
    </lineage>
</organism>
<dbReference type="Proteomes" id="UP001597402">
    <property type="component" value="Unassembled WGS sequence"/>
</dbReference>
<gene>
    <name evidence="1" type="ORF">ACFSHS_17125</name>
</gene>
<comment type="caution">
    <text evidence="1">The sequence shown here is derived from an EMBL/GenBank/DDBJ whole genome shotgun (WGS) entry which is preliminary data.</text>
</comment>
<accession>A0ABW4XDE3</accession>
<evidence type="ECO:0000313" key="2">
    <source>
        <dbReference type="Proteomes" id="UP001597402"/>
    </source>
</evidence>
<sequence>MAQVLNISDTWLKRWVTARCIPHQRSGNPDGVQQRGVWSTWADIMAIGQMLPELMTPLQAKRAAAADAHSAAPDAPEPLTADVLDRWASIGLR</sequence>
<evidence type="ECO:0000313" key="1">
    <source>
        <dbReference type="EMBL" id="MFD2093287.1"/>
    </source>
</evidence>
<keyword evidence="2" id="KW-1185">Reference proteome</keyword>
<proteinExistence type="predicted"/>